<evidence type="ECO:0000313" key="2">
    <source>
        <dbReference type="EMBL" id="TZE82341.1"/>
    </source>
</evidence>
<comment type="caution">
    <text evidence="2">The sequence shown here is derived from an EMBL/GenBank/DDBJ whole genome shotgun (WGS) entry which is preliminary data.</text>
</comment>
<dbReference type="EMBL" id="VTPS01000007">
    <property type="protein sequence ID" value="TZE82341.1"/>
    <property type="molecule type" value="Genomic_DNA"/>
</dbReference>
<evidence type="ECO:0000313" key="3">
    <source>
        <dbReference type="Proteomes" id="UP000322976"/>
    </source>
</evidence>
<keyword evidence="3" id="KW-1185">Reference proteome</keyword>
<sequence>MTAALKNNKKSKRDLWRAILKKDREKVNEILIQKHEELKTDGPNDPINKCLIYINNNRDGICTYKDYQGEITGCSAESHVSHILSERLSRGPKHFPTIIHYGGVFNKKILDAI</sequence>
<organism evidence="2 3">
    <name type="scientific">Calorimonas adulescens</name>
    <dbReference type="NCBI Taxonomy" id="2606906"/>
    <lineage>
        <taxon>Bacteria</taxon>
        <taxon>Bacillati</taxon>
        <taxon>Bacillota</taxon>
        <taxon>Clostridia</taxon>
        <taxon>Thermoanaerobacterales</taxon>
        <taxon>Thermoanaerobacteraceae</taxon>
        <taxon>Calorimonas</taxon>
    </lineage>
</organism>
<dbReference type="AlphaFoldDB" id="A0A5D8QCS6"/>
<accession>A0A5D8QCS6</accession>
<name>A0A5D8QCS6_9THEO</name>
<evidence type="ECO:0000256" key="1">
    <source>
        <dbReference type="ARBA" id="ARBA00006539"/>
    </source>
</evidence>
<gene>
    <name evidence="2" type="ORF">FWJ32_06120</name>
</gene>
<reference evidence="2 3" key="1">
    <citation type="submission" date="2019-08" db="EMBL/GenBank/DDBJ databases">
        <title>Calorimonas adulescens gen. nov., sp. nov., an anaerobic thermophilic bacterium from Sakhalin hot spring.</title>
        <authorList>
            <person name="Khomyakova M.A."/>
            <person name="Merkel A.Y."/>
            <person name="Novikov A."/>
            <person name="Bonch-Osmolovskaya E.A."/>
            <person name="Slobodkin A.I."/>
        </authorList>
    </citation>
    <scope>NUCLEOTIDE SEQUENCE [LARGE SCALE GENOMIC DNA]</scope>
    <source>
        <strain evidence="2 3">A05MB</strain>
    </source>
</reference>
<comment type="similarity">
    <text evidence="1">Belongs to the UPF0236 family.</text>
</comment>
<proteinExistence type="inferred from homology"/>
<protein>
    <submittedName>
        <fullName evidence="2">Uncharacterized protein</fullName>
    </submittedName>
</protein>
<dbReference type="InterPro" id="IPR009620">
    <property type="entry name" value="UPF0236"/>
</dbReference>
<dbReference type="Pfam" id="PF06782">
    <property type="entry name" value="UPF0236"/>
    <property type="match status" value="1"/>
</dbReference>
<dbReference type="Proteomes" id="UP000322976">
    <property type="component" value="Unassembled WGS sequence"/>
</dbReference>